<keyword evidence="2" id="KW-1185">Reference proteome</keyword>
<proteinExistence type="predicted"/>
<dbReference type="Proteomes" id="UP000006100">
    <property type="component" value="Chromosome"/>
</dbReference>
<evidence type="ECO:0000313" key="1">
    <source>
        <dbReference type="EMBL" id="AFS82170.1"/>
    </source>
</evidence>
<accession>K0BB00</accession>
<name>K0BB00_9ARCH</name>
<dbReference type="PATRIC" id="fig|1229909.8.peg.373"/>
<evidence type="ECO:0000313" key="2">
    <source>
        <dbReference type="Proteomes" id="UP000006100"/>
    </source>
</evidence>
<dbReference type="HOGENOM" id="CLU_788947_0_0_2"/>
<dbReference type="eggNOG" id="arCOG08728">
    <property type="taxonomic scope" value="Archaea"/>
</dbReference>
<gene>
    <name evidence="1" type="ORF">NSED_01790</name>
</gene>
<sequence>MIAQNNGITLQLTESSESRKYNFFRNSSPVSYDVRLTSISDTQIDFTIDTAGLTDKRLTVTGTELSAVKLNNALSNDWSFSGGINTIDVNSASTVSLFFNPLPTSPSSGGGSGGDKSKPSISNISNSLEGVEDLLDSKIILEVGQPTTISMMVRENQGINNLEHVSLYLDTRQPDLSRDFKTTHIRWEKNNPLSINNPSNMLDSANIVATPIDAVNTKIEIEFSFAVPLDSVYLHLVIWDLSRNQIQQDYPDAIQVVPSKILQTKSETDSENVEPKMDPEPIFSWQVFNRWAGYSSEVTSDKEFLSHLGIEGNKIPIWMKNQNAKWVKEGLITQQNFLDAINNLYERKIIQ</sequence>
<reference evidence="1 2" key="1">
    <citation type="journal article" date="2012" name="J. Bacteriol.">
        <title>Draft Genome Sequence of an Ammonia-Oxidizing Archaeon, "Candidatus Nitrosopumilus sediminis" AR2, from Svalbard in the Arctic Circle.</title>
        <authorList>
            <person name="Park S.J."/>
            <person name="Kim J.G."/>
            <person name="Jung M.Y."/>
            <person name="Kim S.J."/>
            <person name="Cha I.T."/>
            <person name="Ghai R."/>
            <person name="Martin-Cuadrado A.B."/>
            <person name="Rodriguez-Valera F."/>
            <person name="Rhee S.K."/>
        </authorList>
    </citation>
    <scope>NUCLEOTIDE SEQUENCE [LARGE SCALE GENOMIC DNA]</scope>
    <source>
        <strain evidence="1 2">AR2</strain>
    </source>
</reference>
<dbReference type="AlphaFoldDB" id="K0BB00"/>
<organism evidence="1 2">
    <name type="scientific">Candidatus Nitrosopumilus sediminis</name>
    <dbReference type="NCBI Taxonomy" id="1229909"/>
    <lineage>
        <taxon>Archaea</taxon>
        <taxon>Nitrososphaerota</taxon>
        <taxon>Nitrososphaeria</taxon>
        <taxon>Nitrosopumilales</taxon>
        <taxon>Nitrosopumilaceae</taxon>
        <taxon>Nitrosopumilus</taxon>
    </lineage>
</organism>
<protein>
    <submittedName>
        <fullName evidence="1">Uncharacterized protein</fullName>
    </submittedName>
</protein>
<dbReference type="EMBL" id="CP003843">
    <property type="protein sequence ID" value="AFS82170.1"/>
    <property type="molecule type" value="Genomic_DNA"/>
</dbReference>
<dbReference type="KEGG" id="nir:NSED_01790"/>